<reference evidence="7 8" key="1">
    <citation type="journal article" date="2020" name="Cell Host Microbe">
        <title>Functional and Genomic Variation between Human-Derived Isolates of Lachnospiraceae Reveals Inter- and Intra-Species Diversity.</title>
        <authorList>
            <person name="Sorbara M.T."/>
            <person name="Littmann E.R."/>
            <person name="Fontana E."/>
            <person name="Moody T.U."/>
            <person name="Kohout C.E."/>
            <person name="Gjonbalaj M."/>
            <person name="Eaton V."/>
            <person name="Seok R."/>
            <person name="Leiner I.M."/>
            <person name="Pamer E.G."/>
        </authorList>
    </citation>
    <scope>NUCLEOTIDE SEQUENCE [LARGE SCALE GENOMIC DNA]</scope>
    <source>
        <strain evidence="7 8">MSK.20.11</strain>
    </source>
</reference>
<dbReference type="InterPro" id="IPR003156">
    <property type="entry name" value="DHHA1_dom"/>
</dbReference>
<dbReference type="Pfam" id="PF01411">
    <property type="entry name" value="tRNA-synt_2c"/>
    <property type="match status" value="1"/>
</dbReference>
<comment type="subcellular location">
    <subcellularLocation>
        <location evidence="2">Cytoplasm</location>
    </subcellularLocation>
</comment>
<protein>
    <submittedName>
        <fullName evidence="7">Alanyl-tRNA editing protein</fullName>
    </submittedName>
</protein>
<evidence type="ECO:0000256" key="1">
    <source>
        <dbReference type="ARBA" id="ARBA00001947"/>
    </source>
</evidence>
<dbReference type="PANTHER" id="PTHR43462">
    <property type="entry name" value="ALANYL-TRNA EDITING PROTEIN"/>
    <property type="match status" value="1"/>
</dbReference>
<evidence type="ECO:0000313" key="8">
    <source>
        <dbReference type="Proteomes" id="UP000822152"/>
    </source>
</evidence>
<dbReference type="SUPFAM" id="SSF50447">
    <property type="entry name" value="Translation proteins"/>
    <property type="match status" value="1"/>
</dbReference>
<organism evidence="7 8">
    <name type="scientific">Blautia wexlerae</name>
    <dbReference type="NCBI Taxonomy" id="418240"/>
    <lineage>
        <taxon>Bacteria</taxon>
        <taxon>Bacillati</taxon>
        <taxon>Bacillota</taxon>
        <taxon>Clostridia</taxon>
        <taxon>Lachnospirales</taxon>
        <taxon>Lachnospiraceae</taxon>
        <taxon>Blautia</taxon>
    </lineage>
</organism>
<dbReference type="InterPro" id="IPR051335">
    <property type="entry name" value="Alanyl-tRNA_Editing_Enzymes"/>
</dbReference>
<dbReference type="InterPro" id="IPR009000">
    <property type="entry name" value="Transl_B-barrel_sf"/>
</dbReference>
<sequence length="386" mass="43680">MTETRRLYYEDVYKKEFTATVVECREQKKGYVVILDESAFYPEGGGQPSDVGILGDAQVTEVHEKDGELLHYIDKALEVGTRVEGKIDWARRFDLMQQHSGEHMVSGIIHEKYGYDNVGFHMGSDVITVDLNGMLDDAQLAEIEREVNERVWEDKEVLITYPTADELEVLDYRSKKELTGQVRIVTFPGVDVCACCGTHVTHTGEIGMVKLLSVVKFHDGIRMEMICGKRVLDYLNMVNEQNHQISMKLSAKMDRTAEAVQRLQDENFRMKGQVARMEEEMFRAEAKKWEGAGSVLIFKEGLEADSVRKLADAVMNTCEGCCAVFSRNEDGSYKYAMGEIDGDLRQYTKEMNAALNGRGGGKPFFVQGSVQATEDEIRNFLKNKKL</sequence>
<feature type="domain" description="Alanyl-transfer RNA synthetases family profile" evidence="6">
    <location>
        <begin position="1"/>
        <end position="237"/>
    </location>
</feature>
<dbReference type="InterPro" id="IPR018164">
    <property type="entry name" value="Ala-tRNA-synth_IIc_N"/>
</dbReference>
<dbReference type="SMART" id="SM00863">
    <property type="entry name" value="tRNA_SAD"/>
    <property type="match status" value="1"/>
</dbReference>
<dbReference type="PROSITE" id="PS50860">
    <property type="entry name" value="AA_TRNA_LIGASE_II_ALA"/>
    <property type="match status" value="1"/>
</dbReference>
<evidence type="ECO:0000256" key="4">
    <source>
        <dbReference type="ARBA" id="ARBA00022833"/>
    </source>
</evidence>
<name>A0ABX2GKR9_9FIRM</name>
<evidence type="ECO:0000259" key="6">
    <source>
        <dbReference type="PROSITE" id="PS50860"/>
    </source>
</evidence>
<dbReference type="Gene3D" id="3.10.310.40">
    <property type="match status" value="1"/>
</dbReference>
<dbReference type="InterPro" id="IPR018165">
    <property type="entry name" value="Ala-tRNA-synth_IIc_core"/>
</dbReference>
<dbReference type="InterPro" id="IPR018163">
    <property type="entry name" value="Thr/Ala-tRNA-synth_IIc_edit"/>
</dbReference>
<evidence type="ECO:0000256" key="5">
    <source>
        <dbReference type="SAM" id="Coils"/>
    </source>
</evidence>
<evidence type="ECO:0000313" key="7">
    <source>
        <dbReference type="EMBL" id="NSF72936.1"/>
    </source>
</evidence>
<comment type="cofactor">
    <cofactor evidence="1">
        <name>Zn(2+)</name>
        <dbReference type="ChEBI" id="CHEBI:29105"/>
    </cofactor>
</comment>
<keyword evidence="8" id="KW-1185">Reference proteome</keyword>
<dbReference type="EMBL" id="JAAIPF010000005">
    <property type="protein sequence ID" value="NSF72936.1"/>
    <property type="molecule type" value="Genomic_DNA"/>
</dbReference>
<dbReference type="InterPro" id="IPR012947">
    <property type="entry name" value="tRNA_SAD"/>
</dbReference>
<dbReference type="Pfam" id="PF07973">
    <property type="entry name" value="tRNA_SAD"/>
    <property type="match status" value="1"/>
</dbReference>
<dbReference type="Gene3D" id="2.40.30.130">
    <property type="match status" value="1"/>
</dbReference>
<proteinExistence type="predicted"/>
<keyword evidence="4" id="KW-0862">Zinc</keyword>
<dbReference type="Gene3D" id="3.30.980.10">
    <property type="entry name" value="Threonyl-trna Synthetase, Chain A, domain 2"/>
    <property type="match status" value="1"/>
</dbReference>
<keyword evidence="5" id="KW-0175">Coiled coil</keyword>
<dbReference type="Proteomes" id="UP000822152">
    <property type="component" value="Unassembled WGS sequence"/>
</dbReference>
<feature type="coiled-coil region" evidence="5">
    <location>
        <begin position="246"/>
        <end position="280"/>
    </location>
</feature>
<evidence type="ECO:0000256" key="2">
    <source>
        <dbReference type="ARBA" id="ARBA00004496"/>
    </source>
</evidence>
<dbReference type="PANTHER" id="PTHR43462:SF1">
    <property type="entry name" value="ALANYL-TRNA EDITING PROTEIN AARSD1"/>
    <property type="match status" value="1"/>
</dbReference>
<comment type="caution">
    <text evidence="7">The sequence shown here is derived from an EMBL/GenBank/DDBJ whole genome shotgun (WGS) entry which is preliminary data.</text>
</comment>
<dbReference type="RefSeq" id="WP_173742668.1">
    <property type="nucleotide sequence ID" value="NZ_JAAIPF010000005.1"/>
</dbReference>
<dbReference type="SUPFAM" id="SSF55186">
    <property type="entry name" value="ThrRS/AlaRS common domain"/>
    <property type="match status" value="1"/>
</dbReference>
<accession>A0ABX2GKR9</accession>
<keyword evidence="3" id="KW-0479">Metal-binding</keyword>
<evidence type="ECO:0000256" key="3">
    <source>
        <dbReference type="ARBA" id="ARBA00022723"/>
    </source>
</evidence>
<gene>
    <name evidence="7" type="ORF">G4952_03680</name>
</gene>
<dbReference type="Pfam" id="PF02272">
    <property type="entry name" value="DHHA1"/>
    <property type="match status" value="1"/>
</dbReference>